<gene>
    <name evidence="6" type="ORF">GCM10007173_14600</name>
</gene>
<dbReference type="PANTHER" id="PTHR43153:SF1">
    <property type="entry name" value="ELECTRON TRANSFER FLAVOPROTEIN SUBUNIT ALPHA, MITOCHONDRIAL"/>
    <property type="match status" value="1"/>
</dbReference>
<dbReference type="InterPro" id="IPR014729">
    <property type="entry name" value="Rossmann-like_a/b/a_fold"/>
</dbReference>
<dbReference type="Pfam" id="PF01012">
    <property type="entry name" value="ETF"/>
    <property type="match status" value="1"/>
</dbReference>
<evidence type="ECO:0000313" key="6">
    <source>
        <dbReference type="EMBL" id="GGJ56906.1"/>
    </source>
</evidence>
<comment type="cofactor">
    <cofactor evidence="1">
        <name>FAD</name>
        <dbReference type="ChEBI" id="CHEBI:57692"/>
    </cofactor>
</comment>
<comment type="similarity">
    <text evidence="2">Belongs to the ETF alpha-subunit/FixB family.</text>
</comment>
<accession>A0ABQ2DG64</accession>
<evidence type="ECO:0000256" key="4">
    <source>
        <dbReference type="ARBA" id="ARBA00025649"/>
    </source>
</evidence>
<dbReference type="InterPro" id="IPR001308">
    <property type="entry name" value="ETF_a/FixB"/>
</dbReference>
<dbReference type="EMBL" id="BMKX01000002">
    <property type="protein sequence ID" value="GGJ56906.1"/>
    <property type="molecule type" value="Genomic_DNA"/>
</dbReference>
<evidence type="ECO:0000256" key="2">
    <source>
        <dbReference type="ARBA" id="ARBA00005817"/>
    </source>
</evidence>
<dbReference type="InterPro" id="IPR014730">
    <property type="entry name" value="ETF_a/b_N"/>
</dbReference>
<comment type="caution">
    <text evidence="6">The sequence shown here is derived from an EMBL/GenBank/DDBJ whole genome shotgun (WGS) entry which is preliminary data.</text>
</comment>
<name>A0ABQ2DG64_9MICC</name>
<keyword evidence="7" id="KW-1185">Reference proteome</keyword>
<feature type="domain" description="Electron transfer flavoprotein alpha/beta-subunit N-terminal" evidence="5">
    <location>
        <begin position="11"/>
        <end position="192"/>
    </location>
</feature>
<dbReference type="Pfam" id="PF00766">
    <property type="entry name" value="ETF_alpha"/>
    <property type="match status" value="1"/>
</dbReference>
<evidence type="ECO:0000313" key="7">
    <source>
        <dbReference type="Proteomes" id="UP000606115"/>
    </source>
</evidence>
<organism evidence="6 7">
    <name type="scientific">Glutamicibacter ardleyensis</name>
    <dbReference type="NCBI Taxonomy" id="225894"/>
    <lineage>
        <taxon>Bacteria</taxon>
        <taxon>Bacillati</taxon>
        <taxon>Actinomycetota</taxon>
        <taxon>Actinomycetes</taxon>
        <taxon>Micrococcales</taxon>
        <taxon>Micrococcaceae</taxon>
        <taxon>Glutamicibacter</taxon>
    </lineage>
</organism>
<protein>
    <submittedName>
        <fullName evidence="6">Electron transfer flavoprotein alpha-subunit FixB</fullName>
    </submittedName>
</protein>
<evidence type="ECO:0000256" key="1">
    <source>
        <dbReference type="ARBA" id="ARBA00001974"/>
    </source>
</evidence>
<comment type="subunit">
    <text evidence="3">Heterodimer of an alpha and a beta subunit.</text>
</comment>
<dbReference type="SUPFAM" id="SSF52467">
    <property type="entry name" value="DHS-like NAD/FAD-binding domain"/>
    <property type="match status" value="1"/>
</dbReference>
<dbReference type="Proteomes" id="UP000606115">
    <property type="component" value="Unassembled WGS sequence"/>
</dbReference>
<dbReference type="GeneID" id="303303828"/>
<comment type="function">
    <text evidence="4">The electron transfer flavoprotein serves as a specific electron acceptor for other dehydrogenases. It transfers the electrons to the main respiratory chain via ETF-ubiquinone oxidoreductase (ETF dehydrogenase).</text>
</comment>
<reference evidence="7" key="1">
    <citation type="journal article" date="2019" name="Int. J. Syst. Evol. Microbiol.">
        <title>The Global Catalogue of Microorganisms (GCM) 10K type strain sequencing project: providing services to taxonomists for standard genome sequencing and annotation.</title>
        <authorList>
            <consortium name="The Broad Institute Genomics Platform"/>
            <consortium name="The Broad Institute Genome Sequencing Center for Infectious Disease"/>
            <person name="Wu L."/>
            <person name="Ma J."/>
        </authorList>
    </citation>
    <scope>NUCLEOTIDE SEQUENCE [LARGE SCALE GENOMIC DNA]</scope>
    <source>
        <strain evidence="7">CGMCC 1.3685</strain>
    </source>
</reference>
<dbReference type="InterPro" id="IPR014731">
    <property type="entry name" value="ETF_asu_C"/>
</dbReference>
<sequence length="330" mass="33744">MSVNNQPVVVHVQVATDGTPQNTTAGLLGTAAQFGSPVAVAVCATGQEQQLATKLGELGAAEVQVLPIDLDALALGSADVAALASVIKTTSPAAVLISNTAIGRTIAGRLAIRVEGAVSVDAVSVRWADDEPIALHSIFGGDVTSESTVEGGPRIITIRPGASDLKAEAVASPKITVIEPSALPKVSKGAQIRSVESVQTDASRPDLRSAKIVVSGGRGVGSAEKFEIVEQLADHFGAAVGASRAAVDSGYVSPKLQVGQTGVIVSPELYISLGISGAIQHRAGMQTAKTIVAIDKDENAPIFDHADFGVVGDLFTIVPQLLEEIRTRKG</sequence>
<evidence type="ECO:0000256" key="3">
    <source>
        <dbReference type="ARBA" id="ARBA00011355"/>
    </source>
</evidence>
<dbReference type="InterPro" id="IPR029035">
    <property type="entry name" value="DHS-like_NAD/FAD-binding_dom"/>
</dbReference>
<dbReference type="PANTHER" id="PTHR43153">
    <property type="entry name" value="ELECTRON TRANSFER FLAVOPROTEIN ALPHA"/>
    <property type="match status" value="1"/>
</dbReference>
<dbReference type="Gene3D" id="3.40.50.1220">
    <property type="entry name" value="TPP-binding domain"/>
    <property type="match status" value="1"/>
</dbReference>
<dbReference type="SMART" id="SM00893">
    <property type="entry name" value="ETF"/>
    <property type="match status" value="1"/>
</dbReference>
<dbReference type="Gene3D" id="3.40.50.620">
    <property type="entry name" value="HUPs"/>
    <property type="match status" value="1"/>
</dbReference>
<proteinExistence type="inferred from homology"/>
<dbReference type="SUPFAM" id="SSF52402">
    <property type="entry name" value="Adenine nucleotide alpha hydrolases-like"/>
    <property type="match status" value="1"/>
</dbReference>
<dbReference type="RefSeq" id="WP_096257854.1">
    <property type="nucleotide sequence ID" value="NZ_BMKX01000002.1"/>
</dbReference>
<dbReference type="PIRSF" id="PIRSF000089">
    <property type="entry name" value="Electra_flavoP_a"/>
    <property type="match status" value="1"/>
</dbReference>
<evidence type="ECO:0000259" key="5">
    <source>
        <dbReference type="SMART" id="SM00893"/>
    </source>
</evidence>